<accession>E4Z1J0</accession>
<gene>
    <name evidence="1" type="ORF">GSOID_T00023649001</name>
</gene>
<name>E4Z1J0_OIKDI</name>
<organism evidence="1">
    <name type="scientific">Oikopleura dioica</name>
    <name type="common">Tunicate</name>
    <dbReference type="NCBI Taxonomy" id="34765"/>
    <lineage>
        <taxon>Eukaryota</taxon>
        <taxon>Metazoa</taxon>
        <taxon>Chordata</taxon>
        <taxon>Tunicata</taxon>
        <taxon>Appendicularia</taxon>
        <taxon>Copelata</taxon>
        <taxon>Oikopleuridae</taxon>
        <taxon>Oikopleura</taxon>
    </lineage>
</organism>
<dbReference type="Proteomes" id="UP000011014">
    <property type="component" value="Unassembled WGS sequence"/>
</dbReference>
<reference evidence="1" key="1">
    <citation type="journal article" date="2010" name="Science">
        <title>Plasticity of animal genome architecture unmasked by rapid evolution of a pelagic tunicate.</title>
        <authorList>
            <person name="Denoeud F."/>
            <person name="Henriet S."/>
            <person name="Mungpakdee S."/>
            <person name="Aury J.M."/>
            <person name="Da Silva C."/>
            <person name="Brinkmann H."/>
            <person name="Mikhaleva J."/>
            <person name="Olsen L.C."/>
            <person name="Jubin C."/>
            <person name="Canestro C."/>
            <person name="Bouquet J.M."/>
            <person name="Danks G."/>
            <person name="Poulain J."/>
            <person name="Campsteijn C."/>
            <person name="Adamski M."/>
            <person name="Cross I."/>
            <person name="Yadetie F."/>
            <person name="Muffato M."/>
            <person name="Louis A."/>
            <person name="Butcher S."/>
            <person name="Tsagkogeorga G."/>
            <person name="Konrad A."/>
            <person name="Singh S."/>
            <person name="Jensen M.F."/>
            <person name="Cong E.H."/>
            <person name="Eikeseth-Otteraa H."/>
            <person name="Noel B."/>
            <person name="Anthouard V."/>
            <person name="Porcel B.M."/>
            <person name="Kachouri-Lafond R."/>
            <person name="Nishino A."/>
            <person name="Ugolini M."/>
            <person name="Chourrout P."/>
            <person name="Nishida H."/>
            <person name="Aasland R."/>
            <person name="Huzurbazar S."/>
            <person name="Westhof E."/>
            <person name="Delsuc F."/>
            <person name="Lehrach H."/>
            <person name="Reinhardt R."/>
            <person name="Weissenbach J."/>
            <person name="Roy S.W."/>
            <person name="Artiguenave F."/>
            <person name="Postlethwait J.H."/>
            <person name="Manak J.R."/>
            <person name="Thompson E.M."/>
            <person name="Jaillon O."/>
            <person name="Du Pasquier L."/>
            <person name="Boudinot P."/>
            <person name="Liberles D.A."/>
            <person name="Volff J.N."/>
            <person name="Philippe H."/>
            <person name="Lenhard B."/>
            <person name="Roest Crollius H."/>
            <person name="Wincker P."/>
            <person name="Chourrout D."/>
        </authorList>
    </citation>
    <scope>NUCLEOTIDE SEQUENCE [LARGE SCALE GENOMIC DNA]</scope>
</reference>
<protein>
    <submittedName>
        <fullName evidence="1">Uncharacterized protein</fullName>
    </submittedName>
</protein>
<proteinExistence type="predicted"/>
<evidence type="ECO:0000313" key="1">
    <source>
        <dbReference type="EMBL" id="CBY41568.1"/>
    </source>
</evidence>
<dbReference type="AlphaFoldDB" id="E4Z1J0"/>
<feature type="non-terminal residue" evidence="1">
    <location>
        <position position="1"/>
    </location>
</feature>
<dbReference type="EMBL" id="FN656502">
    <property type="protein sequence ID" value="CBY41568.1"/>
    <property type="molecule type" value="Genomic_DNA"/>
</dbReference>
<sequence length="30" mass="3677">AFKNVRRQEESCLQNFLEIHFSAERNYFAE</sequence>